<dbReference type="CDD" id="cd17283">
    <property type="entry name" value="RMtype1_S_Hpy180ORF7835P_TRD2-CR2_like"/>
    <property type="match status" value="1"/>
</dbReference>
<dbReference type="PANTHER" id="PTHR30408:SF12">
    <property type="entry name" value="TYPE I RESTRICTION ENZYME MJAVIII SPECIFICITY SUBUNIT"/>
    <property type="match status" value="1"/>
</dbReference>
<dbReference type="REBASE" id="149630">
    <property type="entry name" value="S.Cde4135ORF1704P"/>
</dbReference>
<evidence type="ECO:0000313" key="6">
    <source>
        <dbReference type="Proteomes" id="UP000075683"/>
    </source>
</evidence>
<dbReference type="Proteomes" id="UP000075683">
    <property type="component" value="Unassembled WGS sequence"/>
</dbReference>
<protein>
    <submittedName>
        <fullName evidence="5">Type I restriction-modification system, specificity subunit S</fullName>
        <ecNumber evidence="5">3.1.21.3</ecNumber>
    </submittedName>
</protein>
<dbReference type="GO" id="GO:0009307">
    <property type="term" value="P:DNA restriction-modification system"/>
    <property type="evidence" value="ECO:0007669"/>
    <property type="project" value="UniProtKB-KW"/>
</dbReference>
<evidence type="ECO:0000256" key="1">
    <source>
        <dbReference type="ARBA" id="ARBA00010923"/>
    </source>
</evidence>
<dbReference type="InterPro" id="IPR044946">
    <property type="entry name" value="Restrct_endonuc_typeI_TRD_sf"/>
</dbReference>
<dbReference type="InterPro" id="IPR052021">
    <property type="entry name" value="Type-I_RS_S_subunit"/>
</dbReference>
<dbReference type="AlphaFoldDB" id="A0A150M919"/>
<dbReference type="InterPro" id="IPR000055">
    <property type="entry name" value="Restrct_endonuc_typeI_TRD"/>
</dbReference>
<dbReference type="EC" id="3.1.21.3" evidence="5"/>
<dbReference type="Pfam" id="PF01420">
    <property type="entry name" value="Methylase_S"/>
    <property type="match status" value="2"/>
</dbReference>
<dbReference type="OrthoDB" id="9795776at2"/>
<dbReference type="PANTHER" id="PTHR30408">
    <property type="entry name" value="TYPE-1 RESTRICTION ENZYME ECOKI SPECIFICITY PROTEIN"/>
    <property type="match status" value="1"/>
</dbReference>
<dbReference type="PATRIC" id="fig|301148.3.peg.2279"/>
<dbReference type="GO" id="GO:0003677">
    <property type="term" value="F:DNA binding"/>
    <property type="evidence" value="ECO:0007669"/>
    <property type="project" value="UniProtKB-KW"/>
</dbReference>
<dbReference type="Gene3D" id="3.90.220.20">
    <property type="entry name" value="DNA methylase specificity domains"/>
    <property type="match status" value="2"/>
</dbReference>
<keyword evidence="5" id="KW-0378">Hydrolase</keyword>
<dbReference type="SUPFAM" id="SSF116734">
    <property type="entry name" value="DNA methylase specificity domain"/>
    <property type="match status" value="2"/>
</dbReference>
<dbReference type="Gene3D" id="1.10.287.1120">
    <property type="entry name" value="Bipartite methylase S protein"/>
    <property type="match status" value="1"/>
</dbReference>
<keyword evidence="2" id="KW-0680">Restriction system</keyword>
<dbReference type="EMBL" id="LQYT01000023">
    <property type="protein sequence ID" value="KYD21063.1"/>
    <property type="molecule type" value="Genomic_DNA"/>
</dbReference>
<proteinExistence type="inferred from homology"/>
<dbReference type="STRING" id="301148.B4135_1703"/>
<organism evidence="5 6">
    <name type="scientific">Caldibacillus debilis</name>
    <dbReference type="NCBI Taxonomy" id="301148"/>
    <lineage>
        <taxon>Bacteria</taxon>
        <taxon>Bacillati</taxon>
        <taxon>Bacillota</taxon>
        <taxon>Bacilli</taxon>
        <taxon>Bacillales</taxon>
        <taxon>Bacillaceae</taxon>
        <taxon>Caldibacillus</taxon>
    </lineage>
</organism>
<gene>
    <name evidence="5" type="ORF">B4135_1703</name>
</gene>
<keyword evidence="3" id="KW-0238">DNA-binding</keyword>
<sequence length="443" mass="50980">MVEIIRSVYRGIYYPTSRGIHMKPEIKERIEAINRGEIPRGYKRTRAGIIPSDWEIKRIGEISNIFRGASPRPINDPKWFDESSSIGWVRISDVTKSTKILRETEQYLSQDGISKSRLVEKGNIIMSICATVGKPIITGFDVCIHDGFVVFENPKVNKDFLFYYLLKLEDTWKKYGQTGSQMNLNTDIVGNELIPLPNVEDEQQKIADILSTWDKAIELKEKLIEQKKEQKKGLMQRLLTGKVRLPGFDGKWIKLKIKDLIKEVNDRTTQNNQYEVLSVTKNGIVPQREQFNKQIASEDNTGYKIVRRNNLVFSTMNLWMGSLDVLTTHDVGIVSPAYKVFEFIEQNINPLFGKYFMLSDYMIRIYKMNSEQGASIVRRNLDMDGLLNTIVSVPPVEEQREIFKVLQSADDELTLLCSELEALKQQKRGLMQLLLSGKVRVKC</sequence>
<accession>A0A150M919</accession>
<feature type="domain" description="Type I restriction modification DNA specificity" evidence="4">
    <location>
        <begin position="51"/>
        <end position="226"/>
    </location>
</feature>
<dbReference type="GO" id="GO:0009035">
    <property type="term" value="F:type I site-specific deoxyribonuclease activity"/>
    <property type="evidence" value="ECO:0007669"/>
    <property type="project" value="UniProtKB-EC"/>
</dbReference>
<evidence type="ECO:0000256" key="3">
    <source>
        <dbReference type="ARBA" id="ARBA00023125"/>
    </source>
</evidence>
<evidence type="ECO:0000313" key="5">
    <source>
        <dbReference type="EMBL" id="KYD21063.1"/>
    </source>
</evidence>
<comment type="similarity">
    <text evidence="1">Belongs to the type-I restriction system S methylase family.</text>
</comment>
<evidence type="ECO:0000259" key="4">
    <source>
        <dbReference type="Pfam" id="PF01420"/>
    </source>
</evidence>
<evidence type="ECO:0000256" key="2">
    <source>
        <dbReference type="ARBA" id="ARBA00022747"/>
    </source>
</evidence>
<reference evidence="5 6" key="1">
    <citation type="submission" date="2016-01" db="EMBL/GenBank/DDBJ databases">
        <title>Draft Genome Sequences of Seven Thermophilic Sporeformers Isolated from Foods.</title>
        <authorList>
            <person name="Berendsen E.M."/>
            <person name="Wells-Bennik M.H."/>
            <person name="Krawcyk A.O."/>
            <person name="De Jong A."/>
            <person name="Holsappel S."/>
            <person name="Eijlander R.T."/>
            <person name="Kuipers O.P."/>
        </authorList>
    </citation>
    <scope>NUCLEOTIDE SEQUENCE [LARGE SCALE GENOMIC DNA]</scope>
    <source>
        <strain evidence="5 6">B4135</strain>
    </source>
</reference>
<comment type="caution">
    <text evidence="5">The sequence shown here is derived from an EMBL/GenBank/DDBJ whole genome shotgun (WGS) entry which is preliminary data.</text>
</comment>
<name>A0A150M919_9BACI</name>
<feature type="domain" description="Type I restriction modification DNA specificity" evidence="4">
    <location>
        <begin position="333"/>
        <end position="416"/>
    </location>
</feature>